<dbReference type="Gene3D" id="3.10.450.50">
    <property type="match status" value="1"/>
</dbReference>
<dbReference type="InterPro" id="IPR027843">
    <property type="entry name" value="DUF4440"/>
</dbReference>
<dbReference type="Proteomes" id="UP000324973">
    <property type="component" value="Unassembled WGS sequence"/>
</dbReference>
<dbReference type="Pfam" id="PF14534">
    <property type="entry name" value="DUF4440"/>
    <property type="match status" value="1"/>
</dbReference>
<dbReference type="EMBL" id="VTFT01000001">
    <property type="protein sequence ID" value="TYT26992.1"/>
    <property type="molecule type" value="Genomic_DNA"/>
</dbReference>
<feature type="domain" description="DUF4440" evidence="1">
    <location>
        <begin position="25"/>
        <end position="132"/>
    </location>
</feature>
<dbReference type="InterPro" id="IPR032710">
    <property type="entry name" value="NTF2-like_dom_sf"/>
</dbReference>
<dbReference type="OrthoDB" id="121974at2"/>
<evidence type="ECO:0000313" key="2">
    <source>
        <dbReference type="EMBL" id="TYT26992.1"/>
    </source>
</evidence>
<comment type="caution">
    <text evidence="2">The sequence shown here is derived from an EMBL/GenBank/DDBJ whole genome shotgun (WGS) entry which is preliminary data.</text>
</comment>
<proteinExistence type="predicted"/>
<reference evidence="2 3" key="1">
    <citation type="submission" date="2019-08" db="EMBL/GenBank/DDBJ databases">
        <title>Luteimonas viscosus sp. nov., isolated from soil of a sunflower field.</title>
        <authorList>
            <person name="Jianli Z."/>
            <person name="Ying Z."/>
        </authorList>
    </citation>
    <scope>NUCLEOTIDE SEQUENCE [LARGE SCALE GENOMIC DNA]</scope>
    <source>
        <strain evidence="2 3">XBU10</strain>
    </source>
</reference>
<name>A0A5D4XVD0_9GAMM</name>
<evidence type="ECO:0000259" key="1">
    <source>
        <dbReference type="Pfam" id="PF14534"/>
    </source>
</evidence>
<protein>
    <submittedName>
        <fullName evidence="2">Nuclear transport factor 2 family protein</fullName>
    </submittedName>
</protein>
<accession>A0A5D4XVD0</accession>
<organism evidence="2 3">
    <name type="scientific">Luteimonas viscosa</name>
    <dbReference type="NCBI Taxonomy" id="1132694"/>
    <lineage>
        <taxon>Bacteria</taxon>
        <taxon>Pseudomonadati</taxon>
        <taxon>Pseudomonadota</taxon>
        <taxon>Gammaproteobacteria</taxon>
        <taxon>Lysobacterales</taxon>
        <taxon>Lysobacteraceae</taxon>
        <taxon>Luteimonas</taxon>
    </lineage>
</organism>
<sequence>MRTRRAHHVATISDARCRMTTQADIMALERRFWQSMVEMDVDTAISLLDEQSTVAGVRGIRRFAPGEYKAMALAGDARMTSFEFSDESVLFPTPDVAIASYKAKQSFTMGGRHHDMVVYDTTTWVRKQGRWVACAHTETPEQDDPTAAAQSTAAA</sequence>
<keyword evidence="3" id="KW-1185">Reference proteome</keyword>
<dbReference type="SUPFAM" id="SSF54427">
    <property type="entry name" value="NTF2-like"/>
    <property type="match status" value="1"/>
</dbReference>
<gene>
    <name evidence="2" type="ORF">FZO89_12375</name>
</gene>
<evidence type="ECO:0000313" key="3">
    <source>
        <dbReference type="Proteomes" id="UP000324973"/>
    </source>
</evidence>
<dbReference type="AlphaFoldDB" id="A0A5D4XVD0"/>